<feature type="transmembrane region" description="Helical" evidence="1">
    <location>
        <begin position="131"/>
        <end position="155"/>
    </location>
</feature>
<keyword evidence="1" id="KW-0812">Transmembrane</keyword>
<feature type="transmembrane region" description="Helical" evidence="1">
    <location>
        <begin position="330"/>
        <end position="348"/>
    </location>
</feature>
<feature type="transmembrane region" description="Helical" evidence="1">
    <location>
        <begin position="360"/>
        <end position="381"/>
    </location>
</feature>
<dbReference type="AlphaFoldDB" id="A0A3B7R3T0"/>
<accession>A0A3B7R3T0</accession>
<proteinExistence type="predicted"/>
<keyword evidence="1" id="KW-1133">Transmembrane helix</keyword>
<dbReference type="InterPro" id="IPR025291">
    <property type="entry name" value="DUF4153"/>
</dbReference>
<feature type="transmembrane region" description="Helical" evidence="1">
    <location>
        <begin position="167"/>
        <end position="188"/>
    </location>
</feature>
<sequence>MDALPLFSTTSVQSSARPAQAAAWRPVVLVLSTTQKWLLPVGLLLFDVLFWEQHLGLNLAVYALLAVAVLLASRPRSAWRSGYFRLVLLGTLVSAGAVAWYGSGAAALACSASLLMLWGYANQPPLKQASLALLTGLGAAAEVLAGLPNLLLRALPSRQTKVGRVGWYVRLLAMPLLVLGVFHVLFALANPRYRVLAGEVWARFAEWLAKYLAVLSVGHLLFLLVGLAAAAVALLRVPAPRLAQWEAGFAEAVVRRRDGVASFAVRNPDFRRRTFRLADLRKEYLGAVAVFGLVNLLLLVVNAIDVQWLWFGFRPEGNFNLAQFVHEGTYVLIFSILLAMGIVLWFFRRNLNFYQPGLPLLRWGATVWVVQNAVLAVSVGLRNYYYISHMGLAYKRIGVCFFLLLTLFGLVTILLKIWQRRSAFALVRLNSVAAYLVLLCLALGNWEIWIARYNLTSGFRQIDYGFLLSMPGRVLPELVRHRATLNRTPSITTAATYSGYGSQALKPDAAQRLLDARVARWRAYYQATASWQDWTYADWQAYRQLSQRH</sequence>
<evidence type="ECO:0000313" key="3">
    <source>
        <dbReference type="Proteomes" id="UP000262802"/>
    </source>
</evidence>
<dbReference type="EMBL" id="CP032317">
    <property type="protein sequence ID" value="AYA38665.1"/>
    <property type="molecule type" value="Genomic_DNA"/>
</dbReference>
<keyword evidence="3" id="KW-1185">Reference proteome</keyword>
<feature type="transmembrane region" description="Helical" evidence="1">
    <location>
        <begin position="208"/>
        <end position="235"/>
    </location>
</feature>
<evidence type="ECO:0000256" key="1">
    <source>
        <dbReference type="SAM" id="Phobius"/>
    </source>
</evidence>
<dbReference type="OrthoDB" id="627992at2"/>
<dbReference type="Proteomes" id="UP000262802">
    <property type="component" value="Chromosome"/>
</dbReference>
<feature type="transmembrane region" description="Helical" evidence="1">
    <location>
        <begin position="55"/>
        <end position="74"/>
    </location>
</feature>
<reference evidence="2 3" key="1">
    <citation type="submission" date="2018-09" db="EMBL/GenBank/DDBJ databases">
        <title>Hymenobacter medium sp. nov., isolated from R2A medium.</title>
        <authorList>
            <person name="Yingchao G."/>
        </authorList>
    </citation>
    <scope>NUCLEOTIDE SEQUENCE [LARGE SCALE GENOMIC DNA]</scope>
    <source>
        <strain evidence="3">sh-6</strain>
    </source>
</reference>
<protein>
    <submittedName>
        <fullName evidence="2">DUF4173 domain-containing protein</fullName>
    </submittedName>
</protein>
<feature type="transmembrane region" description="Helical" evidence="1">
    <location>
        <begin position="427"/>
        <end position="446"/>
    </location>
</feature>
<feature type="transmembrane region" description="Helical" evidence="1">
    <location>
        <begin position="393"/>
        <end position="415"/>
    </location>
</feature>
<dbReference type="Pfam" id="PF13687">
    <property type="entry name" value="DUF4153"/>
    <property type="match status" value="1"/>
</dbReference>
<evidence type="ECO:0000313" key="2">
    <source>
        <dbReference type="EMBL" id="AYA38665.1"/>
    </source>
</evidence>
<dbReference type="KEGG" id="hyh:D3Y59_17380"/>
<gene>
    <name evidence="2" type="ORF">D3Y59_17380</name>
</gene>
<keyword evidence="1" id="KW-0472">Membrane</keyword>
<feature type="transmembrane region" description="Helical" evidence="1">
    <location>
        <begin position="86"/>
        <end position="119"/>
    </location>
</feature>
<name>A0A3B7R3T0_9BACT</name>
<organism evidence="2 3">
    <name type="scientific">Hymenobacter oligotrophus</name>
    <dbReference type="NCBI Taxonomy" id="2319843"/>
    <lineage>
        <taxon>Bacteria</taxon>
        <taxon>Pseudomonadati</taxon>
        <taxon>Bacteroidota</taxon>
        <taxon>Cytophagia</taxon>
        <taxon>Cytophagales</taxon>
        <taxon>Hymenobacteraceae</taxon>
        <taxon>Hymenobacter</taxon>
    </lineage>
</organism>
<dbReference type="RefSeq" id="WP_119446194.1">
    <property type="nucleotide sequence ID" value="NZ_CP032317.1"/>
</dbReference>
<feature type="transmembrane region" description="Helical" evidence="1">
    <location>
        <begin position="284"/>
        <end position="310"/>
    </location>
</feature>